<dbReference type="EMBL" id="JACXXJ020000005">
    <property type="protein sequence ID" value="MBF2717016.1"/>
    <property type="molecule type" value="Genomic_DNA"/>
</dbReference>
<dbReference type="InterPro" id="IPR058792">
    <property type="entry name" value="Beta-barrel_RND_2"/>
</dbReference>
<gene>
    <name evidence="6" type="ORF">IEI95_022645</name>
</gene>
<protein>
    <submittedName>
        <fullName evidence="6">Efflux RND transporter periplasmic adaptor subunit</fullName>
    </submittedName>
</protein>
<keyword evidence="3" id="KW-0472">Membrane</keyword>
<dbReference type="Pfam" id="PF25917">
    <property type="entry name" value="BSH_RND"/>
    <property type="match status" value="1"/>
</dbReference>
<dbReference type="AlphaFoldDB" id="A0AAE2UW48"/>
<feature type="domain" description="CusB-like beta-barrel" evidence="5">
    <location>
        <begin position="287"/>
        <end position="361"/>
    </location>
</feature>
<dbReference type="PANTHER" id="PTHR30469">
    <property type="entry name" value="MULTIDRUG RESISTANCE PROTEIN MDTA"/>
    <property type="match status" value="1"/>
</dbReference>
<feature type="transmembrane region" description="Helical" evidence="3">
    <location>
        <begin position="37"/>
        <end position="58"/>
    </location>
</feature>
<dbReference type="GO" id="GO:0015562">
    <property type="term" value="F:efflux transmembrane transporter activity"/>
    <property type="evidence" value="ECO:0007669"/>
    <property type="project" value="TreeGrafter"/>
</dbReference>
<proteinExistence type="inferred from homology"/>
<reference evidence="6" key="1">
    <citation type="submission" date="2020-11" db="EMBL/GenBank/DDBJ databases">
        <title>Agrobacterium vitis strain K377 genome.</title>
        <authorList>
            <person name="Xi H."/>
        </authorList>
    </citation>
    <scope>NUCLEOTIDE SEQUENCE</scope>
    <source>
        <strain evidence="6">K377</strain>
    </source>
</reference>
<accession>A0AAE2UW48</accession>
<organism evidence="6 7">
    <name type="scientific">Agrobacterium vitis</name>
    <name type="common">Rhizobium vitis</name>
    <dbReference type="NCBI Taxonomy" id="373"/>
    <lineage>
        <taxon>Bacteria</taxon>
        <taxon>Pseudomonadati</taxon>
        <taxon>Pseudomonadota</taxon>
        <taxon>Alphaproteobacteria</taxon>
        <taxon>Hyphomicrobiales</taxon>
        <taxon>Rhizobiaceae</taxon>
        <taxon>Rhizobium/Agrobacterium group</taxon>
        <taxon>Agrobacterium</taxon>
    </lineage>
</organism>
<evidence type="ECO:0000256" key="1">
    <source>
        <dbReference type="ARBA" id="ARBA00009477"/>
    </source>
</evidence>
<dbReference type="GO" id="GO:1990281">
    <property type="term" value="C:efflux pump complex"/>
    <property type="evidence" value="ECO:0007669"/>
    <property type="project" value="TreeGrafter"/>
</dbReference>
<dbReference type="Gene3D" id="2.40.50.100">
    <property type="match status" value="2"/>
</dbReference>
<evidence type="ECO:0000256" key="3">
    <source>
        <dbReference type="SAM" id="Phobius"/>
    </source>
</evidence>
<evidence type="ECO:0000313" key="7">
    <source>
        <dbReference type="Proteomes" id="UP000655037"/>
    </source>
</evidence>
<dbReference type="PANTHER" id="PTHR30469:SF15">
    <property type="entry name" value="HLYD FAMILY OF SECRETION PROTEINS"/>
    <property type="match status" value="1"/>
</dbReference>
<name>A0AAE2UW48_AGRVI</name>
<keyword evidence="3" id="KW-0812">Transmembrane</keyword>
<dbReference type="Proteomes" id="UP000655037">
    <property type="component" value="Unassembled WGS sequence"/>
</dbReference>
<dbReference type="SUPFAM" id="SSF111369">
    <property type="entry name" value="HlyD-like secretion proteins"/>
    <property type="match status" value="1"/>
</dbReference>
<feature type="domain" description="Multidrug resistance protein MdtA-like barrel-sandwich hybrid" evidence="4">
    <location>
        <begin position="118"/>
        <end position="265"/>
    </location>
</feature>
<keyword evidence="3" id="KW-1133">Transmembrane helix</keyword>
<sequence>MNMIPENDRKLLETLKSLSLEPSLQTQESPDKRSRRLLYGAGFIALLISAVGAGTFIWPDDINRVKEGLSQRWLSQKAEPILAVETAGENDASSSIPRKPGPVAAREITGSGYVVASNAVSVYSKYEGQIRSVSVEIGQRVEAGQTLIVLDDSTSHLELEQAQSDKISARLTLEAKRIELDQAEANFLRSETLADKQAVSKEDLLQARTTYNSANNALAQAQQSLAKADLDVKIAQDKVDDFVLRAPISGTVTELNAHTGDMVLSRSDSVRENQKLLAITDTTTLVIDADVAETNIGAIAIGLAGEAVLDGLPDRPFAVQIQRIAPVASLEKGTVTLRLKLQDPPGGIRPNMAARIRLAQSAGEKSQ</sequence>
<dbReference type="Pfam" id="PF25954">
    <property type="entry name" value="Beta-barrel_RND_2"/>
    <property type="match status" value="1"/>
</dbReference>
<dbReference type="Gene3D" id="2.40.30.170">
    <property type="match status" value="1"/>
</dbReference>
<evidence type="ECO:0000259" key="5">
    <source>
        <dbReference type="Pfam" id="PF25954"/>
    </source>
</evidence>
<dbReference type="InterPro" id="IPR058625">
    <property type="entry name" value="MdtA-like_BSH"/>
</dbReference>
<feature type="coiled-coil region" evidence="2">
    <location>
        <begin position="166"/>
        <end position="238"/>
    </location>
</feature>
<keyword evidence="2" id="KW-0175">Coiled coil</keyword>
<evidence type="ECO:0000313" key="6">
    <source>
        <dbReference type="EMBL" id="MBF2717016.1"/>
    </source>
</evidence>
<comment type="similarity">
    <text evidence="1">Belongs to the membrane fusion protein (MFP) (TC 8.A.1) family.</text>
</comment>
<evidence type="ECO:0000259" key="4">
    <source>
        <dbReference type="Pfam" id="PF25917"/>
    </source>
</evidence>
<evidence type="ECO:0000256" key="2">
    <source>
        <dbReference type="SAM" id="Coils"/>
    </source>
</evidence>
<dbReference type="InterPro" id="IPR006143">
    <property type="entry name" value="RND_pump_MFP"/>
</dbReference>
<dbReference type="NCBIfam" id="TIGR01730">
    <property type="entry name" value="RND_mfp"/>
    <property type="match status" value="1"/>
</dbReference>
<comment type="caution">
    <text evidence="6">The sequence shown here is derived from an EMBL/GenBank/DDBJ whole genome shotgun (WGS) entry which is preliminary data.</text>
</comment>